<feature type="domain" description="Nudix hydrolase" evidence="3">
    <location>
        <begin position="31"/>
        <end position="174"/>
    </location>
</feature>
<reference evidence="4" key="1">
    <citation type="submission" date="2018-10" db="EMBL/GenBank/DDBJ databases">
        <authorList>
            <consortium name="NARMS: The National Antimicrobial Resistance Monitoring System"/>
        </authorList>
    </citation>
    <scope>NUCLEOTIDE SEQUENCE [LARGE SCALE GENOMIC DNA]</scope>
    <source>
        <strain evidence="4">CVM N17EC0388</strain>
    </source>
</reference>
<organism evidence="4">
    <name type="scientific">Escherichia coli</name>
    <dbReference type="NCBI Taxonomy" id="562"/>
    <lineage>
        <taxon>Bacteria</taxon>
        <taxon>Pseudomonadati</taxon>
        <taxon>Pseudomonadota</taxon>
        <taxon>Gammaproteobacteria</taxon>
        <taxon>Enterobacterales</taxon>
        <taxon>Enterobacteriaceae</taxon>
        <taxon>Escherichia</taxon>
    </lineage>
</organism>
<dbReference type="AlphaFoldDB" id="A0A3L0VXD7"/>
<evidence type="ECO:0000313" key="4">
    <source>
        <dbReference type="EMBL" id="MHO03619.1"/>
    </source>
</evidence>
<dbReference type="PROSITE" id="PS51462">
    <property type="entry name" value="NUDIX"/>
    <property type="match status" value="1"/>
</dbReference>
<gene>
    <name evidence="4" type="ORF">D9F05_04410</name>
</gene>
<comment type="caution">
    <text evidence="4">The sequence shown here is derived from an EMBL/GenBank/DDBJ whole genome shotgun (WGS) entry which is preliminary data.</text>
</comment>
<sequence>MNQIKQLASDWPHPFDIQLKHGQVAIDGRRLERVTVRAIVLRGDRLLLVHSRVNGDLMFPGGGIEEGECHGTALARELREECGAELVEVGALLGQTREYRAAREADYDAYCIRSFYYLCRVGEGWSEPRPQPYEVRLGFTPGWFELDDALQTNKTQLAGPCPQWTARETRVLAELHHWHESGLLV</sequence>
<proteinExistence type="predicted"/>
<name>A0A3L0VXD7_ECOLX</name>
<evidence type="ECO:0000259" key="3">
    <source>
        <dbReference type="PROSITE" id="PS51462"/>
    </source>
</evidence>
<comment type="cofactor">
    <cofactor evidence="1">
        <name>Mg(2+)</name>
        <dbReference type="ChEBI" id="CHEBI:18420"/>
    </cofactor>
</comment>
<keyword evidence="2" id="KW-0378">Hydrolase</keyword>
<dbReference type="EMBL" id="RNRV01000005">
    <property type="protein sequence ID" value="MHO03619.1"/>
    <property type="molecule type" value="Genomic_DNA"/>
</dbReference>
<evidence type="ECO:0000256" key="1">
    <source>
        <dbReference type="ARBA" id="ARBA00001946"/>
    </source>
</evidence>
<accession>A0A3L0VXD7</accession>
<dbReference type="InterPro" id="IPR000086">
    <property type="entry name" value="NUDIX_hydrolase_dom"/>
</dbReference>
<dbReference type="SUPFAM" id="SSF55811">
    <property type="entry name" value="Nudix"/>
    <property type="match status" value="1"/>
</dbReference>
<evidence type="ECO:0000256" key="2">
    <source>
        <dbReference type="ARBA" id="ARBA00022801"/>
    </source>
</evidence>
<protein>
    <submittedName>
        <fullName evidence="4">NUDIX domain-containing protein</fullName>
    </submittedName>
</protein>
<dbReference type="InterPro" id="IPR015797">
    <property type="entry name" value="NUDIX_hydrolase-like_dom_sf"/>
</dbReference>
<dbReference type="PANTHER" id="PTHR43046">
    <property type="entry name" value="GDP-MANNOSE MANNOSYL HYDROLASE"/>
    <property type="match status" value="1"/>
</dbReference>
<dbReference type="InterPro" id="IPR020084">
    <property type="entry name" value="NUDIX_hydrolase_CS"/>
</dbReference>
<dbReference type="GO" id="GO:0016787">
    <property type="term" value="F:hydrolase activity"/>
    <property type="evidence" value="ECO:0007669"/>
    <property type="project" value="UniProtKB-KW"/>
</dbReference>
<dbReference type="Gene3D" id="3.90.79.10">
    <property type="entry name" value="Nucleoside Triphosphate Pyrophosphohydrolase"/>
    <property type="match status" value="1"/>
</dbReference>
<dbReference type="Pfam" id="PF00293">
    <property type="entry name" value="NUDIX"/>
    <property type="match status" value="1"/>
</dbReference>
<dbReference type="PANTHER" id="PTHR43046:SF2">
    <property type="entry name" value="8-OXO-DGTP DIPHOSPHATASE-RELATED"/>
    <property type="match status" value="1"/>
</dbReference>
<dbReference type="PROSITE" id="PS00893">
    <property type="entry name" value="NUDIX_BOX"/>
    <property type="match status" value="1"/>
</dbReference>